<dbReference type="eggNOG" id="COG1846">
    <property type="taxonomic scope" value="Bacteria"/>
</dbReference>
<dbReference type="HOGENOM" id="CLU_083287_18_2_5"/>
<reference evidence="5 6" key="2">
    <citation type="journal article" date="2010" name="J. Bacteriol.">
        <title>Complete genome sequence of Beijerinckia indica subsp. indica.</title>
        <authorList>
            <person name="Tamas I."/>
            <person name="Dedysh S.N."/>
            <person name="Liesack W."/>
            <person name="Stott M.B."/>
            <person name="Alam M."/>
            <person name="Murrell J.C."/>
            <person name="Dunfield P.F."/>
        </authorList>
    </citation>
    <scope>NUCLEOTIDE SEQUENCE [LARGE SCALE GENOMIC DNA]</scope>
    <source>
        <strain evidence="6">ATCC 9039 / DSM 1715 / NCIMB 8712</strain>
    </source>
</reference>
<gene>
    <name evidence="5" type="ordered locus">Bind_2319</name>
</gene>
<dbReference type="GO" id="GO:0006950">
    <property type="term" value="P:response to stress"/>
    <property type="evidence" value="ECO:0007669"/>
    <property type="project" value="TreeGrafter"/>
</dbReference>
<dbReference type="PROSITE" id="PS50995">
    <property type="entry name" value="HTH_MARR_2"/>
    <property type="match status" value="1"/>
</dbReference>
<name>B2IHE7_BEII9</name>
<dbReference type="InterPro" id="IPR036390">
    <property type="entry name" value="WH_DNA-bd_sf"/>
</dbReference>
<dbReference type="PRINTS" id="PR00598">
    <property type="entry name" value="HTHMARR"/>
</dbReference>
<keyword evidence="3" id="KW-0804">Transcription</keyword>
<dbReference type="InterPro" id="IPR039422">
    <property type="entry name" value="MarR/SlyA-like"/>
</dbReference>
<dbReference type="EMBL" id="CP001016">
    <property type="protein sequence ID" value="ACB95932.1"/>
    <property type="molecule type" value="Genomic_DNA"/>
</dbReference>
<dbReference type="STRING" id="395963.Bind_2319"/>
<evidence type="ECO:0000313" key="5">
    <source>
        <dbReference type="EMBL" id="ACB95932.1"/>
    </source>
</evidence>
<keyword evidence="2" id="KW-0238">DNA-binding</keyword>
<reference evidence="6" key="1">
    <citation type="submission" date="2008-03" db="EMBL/GenBank/DDBJ databases">
        <title>Complete sequence of chromosome of Beijerinckia indica subsp. indica ATCC 9039.</title>
        <authorList>
            <consortium name="US DOE Joint Genome Institute"/>
            <person name="Copeland A."/>
            <person name="Lucas S."/>
            <person name="Lapidus A."/>
            <person name="Glavina del Rio T."/>
            <person name="Dalin E."/>
            <person name="Tice H."/>
            <person name="Bruce D."/>
            <person name="Goodwin L."/>
            <person name="Pitluck S."/>
            <person name="LaButti K."/>
            <person name="Schmutz J."/>
            <person name="Larimer F."/>
            <person name="Land M."/>
            <person name="Hauser L."/>
            <person name="Kyrpides N."/>
            <person name="Mikhailova N."/>
            <person name="Dunfield P.F."/>
            <person name="Dedysh S.N."/>
            <person name="Liesack W."/>
            <person name="Saw J.H."/>
            <person name="Alam M."/>
            <person name="Chen Y."/>
            <person name="Murrell J.C."/>
            <person name="Richardson P."/>
        </authorList>
    </citation>
    <scope>NUCLEOTIDE SEQUENCE [LARGE SCALE GENOMIC DNA]</scope>
    <source>
        <strain evidence="6">ATCC 9039 / DSM 1715 / NCIMB 8712</strain>
    </source>
</reference>
<evidence type="ECO:0000313" key="6">
    <source>
        <dbReference type="Proteomes" id="UP000001695"/>
    </source>
</evidence>
<keyword evidence="1" id="KW-0805">Transcription regulation</keyword>
<dbReference type="InterPro" id="IPR036388">
    <property type="entry name" value="WH-like_DNA-bd_sf"/>
</dbReference>
<dbReference type="SUPFAM" id="SSF46785">
    <property type="entry name" value="Winged helix' DNA-binding domain"/>
    <property type="match status" value="1"/>
</dbReference>
<dbReference type="Gene3D" id="1.10.10.10">
    <property type="entry name" value="Winged helix-like DNA-binding domain superfamily/Winged helix DNA-binding domain"/>
    <property type="match status" value="1"/>
</dbReference>
<feature type="domain" description="HTH marR-type" evidence="4">
    <location>
        <begin position="10"/>
        <end position="142"/>
    </location>
</feature>
<dbReference type="PANTHER" id="PTHR33164">
    <property type="entry name" value="TRANSCRIPTIONAL REGULATOR, MARR FAMILY"/>
    <property type="match status" value="1"/>
</dbReference>
<evidence type="ECO:0000256" key="2">
    <source>
        <dbReference type="ARBA" id="ARBA00023125"/>
    </source>
</evidence>
<accession>B2IHE7</accession>
<sequence>MATFRSLPSVALFGQLVIRVGRNWRRVLDQVLYAEGLSQSTALPLIILLRSGGMRQGVLADELGVEGPSLVRLIDMLEGDKLVTRREDARDRRAKLIDLTEAGHEKAEHIERVVKKVRQTLLGNVDPDELDIATRVLEALDMDLSALLAKEELEA</sequence>
<dbReference type="OrthoDB" id="7427954at2"/>
<keyword evidence="6" id="KW-1185">Reference proteome</keyword>
<evidence type="ECO:0000256" key="3">
    <source>
        <dbReference type="ARBA" id="ARBA00023163"/>
    </source>
</evidence>
<dbReference type="InterPro" id="IPR000835">
    <property type="entry name" value="HTH_MarR-typ"/>
</dbReference>
<dbReference type="KEGG" id="bid:Bind_2319"/>
<dbReference type="AlphaFoldDB" id="B2IHE7"/>
<dbReference type="Proteomes" id="UP000001695">
    <property type="component" value="Chromosome"/>
</dbReference>
<dbReference type="GO" id="GO:0003677">
    <property type="term" value="F:DNA binding"/>
    <property type="evidence" value="ECO:0007669"/>
    <property type="project" value="UniProtKB-KW"/>
</dbReference>
<dbReference type="PANTHER" id="PTHR33164:SF64">
    <property type="entry name" value="TRANSCRIPTIONAL REGULATOR SLYA"/>
    <property type="match status" value="1"/>
</dbReference>
<dbReference type="GO" id="GO:0003700">
    <property type="term" value="F:DNA-binding transcription factor activity"/>
    <property type="evidence" value="ECO:0007669"/>
    <property type="project" value="InterPro"/>
</dbReference>
<evidence type="ECO:0000259" key="4">
    <source>
        <dbReference type="PROSITE" id="PS50995"/>
    </source>
</evidence>
<dbReference type="Pfam" id="PF12802">
    <property type="entry name" value="MarR_2"/>
    <property type="match status" value="1"/>
</dbReference>
<evidence type="ECO:0000256" key="1">
    <source>
        <dbReference type="ARBA" id="ARBA00023015"/>
    </source>
</evidence>
<dbReference type="RefSeq" id="WP_012385285.1">
    <property type="nucleotide sequence ID" value="NC_010581.1"/>
</dbReference>
<organism evidence="5 6">
    <name type="scientific">Beijerinckia indica subsp. indica (strain ATCC 9039 / DSM 1715 / NCIMB 8712)</name>
    <dbReference type="NCBI Taxonomy" id="395963"/>
    <lineage>
        <taxon>Bacteria</taxon>
        <taxon>Pseudomonadati</taxon>
        <taxon>Pseudomonadota</taxon>
        <taxon>Alphaproteobacteria</taxon>
        <taxon>Hyphomicrobiales</taxon>
        <taxon>Beijerinckiaceae</taxon>
        <taxon>Beijerinckia</taxon>
    </lineage>
</organism>
<protein>
    <submittedName>
        <fullName evidence="5">Transcriptional regulator, MarR family</fullName>
    </submittedName>
</protein>
<proteinExistence type="predicted"/>
<dbReference type="SMART" id="SM00347">
    <property type="entry name" value="HTH_MARR"/>
    <property type="match status" value="1"/>
</dbReference>